<dbReference type="Pfam" id="PF00535">
    <property type="entry name" value="Glycos_transf_2"/>
    <property type="match status" value="1"/>
</dbReference>
<dbReference type="OrthoDB" id="6717394at2"/>
<accession>A0A239BSV9</accession>
<proteinExistence type="predicted"/>
<dbReference type="InterPro" id="IPR029044">
    <property type="entry name" value="Nucleotide-diphossugar_trans"/>
</dbReference>
<dbReference type="InterPro" id="IPR050834">
    <property type="entry name" value="Glycosyltransf_2"/>
</dbReference>
<evidence type="ECO:0000313" key="5">
    <source>
        <dbReference type="Proteomes" id="UP000198379"/>
    </source>
</evidence>
<dbReference type="PANTHER" id="PTHR43685:SF2">
    <property type="entry name" value="GLYCOSYLTRANSFERASE 2-LIKE DOMAIN-CONTAINING PROTEIN"/>
    <property type="match status" value="1"/>
</dbReference>
<dbReference type="AlphaFoldDB" id="A0A239BSV9"/>
<dbReference type="GO" id="GO:0016740">
    <property type="term" value="F:transferase activity"/>
    <property type="evidence" value="ECO:0007669"/>
    <property type="project" value="UniProtKB-KW"/>
</dbReference>
<dbReference type="CDD" id="cd00761">
    <property type="entry name" value="Glyco_tranf_GTA_type"/>
    <property type="match status" value="1"/>
</dbReference>
<gene>
    <name evidence="4" type="ORF">SAMN06265376_106368</name>
</gene>
<protein>
    <submittedName>
        <fullName evidence="4">Glycosyl transferase family 2</fullName>
    </submittedName>
</protein>
<dbReference type="RefSeq" id="WP_089372963.1">
    <property type="nucleotide sequence ID" value="NZ_BMEP01000005.1"/>
</dbReference>
<evidence type="ECO:0000256" key="1">
    <source>
        <dbReference type="ARBA" id="ARBA00022679"/>
    </source>
</evidence>
<evidence type="ECO:0000313" key="4">
    <source>
        <dbReference type="EMBL" id="SNS10243.1"/>
    </source>
</evidence>
<dbReference type="Proteomes" id="UP000198379">
    <property type="component" value="Unassembled WGS sequence"/>
</dbReference>
<name>A0A239BSV9_9FLAO</name>
<dbReference type="SUPFAM" id="SSF53448">
    <property type="entry name" value="Nucleotide-diphospho-sugar transferases"/>
    <property type="match status" value="1"/>
</dbReference>
<evidence type="ECO:0000259" key="2">
    <source>
        <dbReference type="Pfam" id="PF00535"/>
    </source>
</evidence>
<dbReference type="Pfam" id="PF02709">
    <property type="entry name" value="Glyco_transf_7C"/>
    <property type="match status" value="1"/>
</dbReference>
<dbReference type="Gene3D" id="3.90.550.10">
    <property type="entry name" value="Spore Coat Polysaccharide Biosynthesis Protein SpsA, Chain A"/>
    <property type="match status" value="1"/>
</dbReference>
<reference evidence="4 5" key="1">
    <citation type="submission" date="2017-06" db="EMBL/GenBank/DDBJ databases">
        <authorList>
            <person name="Kim H.J."/>
            <person name="Triplett B.A."/>
        </authorList>
    </citation>
    <scope>NUCLEOTIDE SEQUENCE [LARGE SCALE GENOMIC DNA]</scope>
    <source>
        <strain evidence="4 5">DSM 25597</strain>
    </source>
</reference>
<feature type="domain" description="Glycosyltransferase 2-like" evidence="2">
    <location>
        <begin position="4"/>
        <end position="126"/>
    </location>
</feature>
<dbReference type="InterPro" id="IPR001173">
    <property type="entry name" value="Glyco_trans_2-like"/>
</dbReference>
<keyword evidence="5" id="KW-1185">Reference proteome</keyword>
<feature type="domain" description="Galactosyltransferase C-terminal" evidence="3">
    <location>
        <begin position="134"/>
        <end position="191"/>
    </location>
</feature>
<organism evidence="4 5">
    <name type="scientific">Dokdonia pacifica</name>
    <dbReference type="NCBI Taxonomy" id="1627892"/>
    <lineage>
        <taxon>Bacteria</taxon>
        <taxon>Pseudomonadati</taxon>
        <taxon>Bacteroidota</taxon>
        <taxon>Flavobacteriia</taxon>
        <taxon>Flavobacteriales</taxon>
        <taxon>Flavobacteriaceae</taxon>
        <taxon>Dokdonia</taxon>
    </lineage>
</organism>
<keyword evidence="1 4" id="KW-0808">Transferase</keyword>
<evidence type="ECO:0000259" key="3">
    <source>
        <dbReference type="Pfam" id="PF02709"/>
    </source>
</evidence>
<sequence>MLLTIVIPNRNRNLDTVKRTLDSITIQLNNEMKVVVIDYGSESTYQKELQNIIQPLDGVTLVTCPTQGQLWQKTRAINIALKQCDTPYFMVADMDMLFHPDFVIKIQQYVRPDEVHYFKVGILTEEESKLEKPFEAYQVKFYTNEEATGMTLFPTEILKKVNGFDEFYHGWGSEDTDVHVRLRNQGIAVYFNEEETLLLHQWHPKFYRSKDSTAPYHHNLERINYEYISLSRKHKKVVANVGRAWGVFPDKDLYVALEKPETIINCNSTFDAITAFCFQLSEGVWKGVIQLIVQPHPDEKTLKTNVKKALKKRTPLFLSLEEANSKLLETIILNHRNVPYYYSFDRKKQRITCTINLSSVV</sequence>
<dbReference type="EMBL" id="FZNY01000006">
    <property type="protein sequence ID" value="SNS10243.1"/>
    <property type="molecule type" value="Genomic_DNA"/>
</dbReference>
<dbReference type="InterPro" id="IPR027791">
    <property type="entry name" value="Galactosyl_T_C"/>
</dbReference>
<dbReference type="PANTHER" id="PTHR43685">
    <property type="entry name" value="GLYCOSYLTRANSFERASE"/>
    <property type="match status" value="1"/>
</dbReference>